<keyword evidence="2" id="KW-1185">Reference proteome</keyword>
<organism evidence="1 2">
    <name type="scientific">Malus baccata</name>
    <name type="common">Siberian crab apple</name>
    <name type="synonym">Pyrus baccata</name>
    <dbReference type="NCBI Taxonomy" id="106549"/>
    <lineage>
        <taxon>Eukaryota</taxon>
        <taxon>Viridiplantae</taxon>
        <taxon>Streptophyta</taxon>
        <taxon>Embryophyta</taxon>
        <taxon>Tracheophyta</taxon>
        <taxon>Spermatophyta</taxon>
        <taxon>Magnoliopsida</taxon>
        <taxon>eudicotyledons</taxon>
        <taxon>Gunneridae</taxon>
        <taxon>Pentapetalae</taxon>
        <taxon>rosids</taxon>
        <taxon>fabids</taxon>
        <taxon>Rosales</taxon>
        <taxon>Rosaceae</taxon>
        <taxon>Amygdaloideae</taxon>
        <taxon>Maleae</taxon>
        <taxon>Malus</taxon>
    </lineage>
</organism>
<dbReference type="EMBL" id="VIEB01000614">
    <property type="protein sequence ID" value="TQD84988.1"/>
    <property type="molecule type" value="Genomic_DNA"/>
</dbReference>
<dbReference type="AlphaFoldDB" id="A0A540LET8"/>
<name>A0A540LET8_MALBA</name>
<protein>
    <submittedName>
        <fullName evidence="1">Uncharacterized protein</fullName>
    </submittedName>
</protein>
<accession>A0A540LET8</accession>
<proteinExistence type="predicted"/>
<evidence type="ECO:0000313" key="1">
    <source>
        <dbReference type="EMBL" id="TQD84988.1"/>
    </source>
</evidence>
<comment type="caution">
    <text evidence="1">The sequence shown here is derived from an EMBL/GenBank/DDBJ whole genome shotgun (WGS) entry which is preliminary data.</text>
</comment>
<reference evidence="1 2" key="1">
    <citation type="journal article" date="2019" name="G3 (Bethesda)">
        <title>Sequencing of a Wild Apple (Malus baccata) Genome Unravels the Differences Between Cultivated and Wild Apple Species Regarding Disease Resistance and Cold Tolerance.</title>
        <authorList>
            <person name="Chen X."/>
        </authorList>
    </citation>
    <scope>NUCLEOTIDE SEQUENCE [LARGE SCALE GENOMIC DNA]</scope>
    <source>
        <strain evidence="2">cv. Shandingzi</strain>
        <tissue evidence="1">Leaves</tissue>
    </source>
</reference>
<evidence type="ECO:0000313" key="2">
    <source>
        <dbReference type="Proteomes" id="UP000315295"/>
    </source>
</evidence>
<gene>
    <name evidence="1" type="ORF">C1H46_029504</name>
</gene>
<sequence>MLAAKEIEKFMSSKAYNHALAKQYKQGFHLGLSEGFEIFRRYAKKVDINGKWVTINYYKALAVRATHQE</sequence>
<dbReference type="Proteomes" id="UP000315295">
    <property type="component" value="Unassembled WGS sequence"/>
</dbReference>